<keyword evidence="1" id="KW-0539">Nucleus</keyword>
<dbReference type="InterPro" id="IPR024293">
    <property type="entry name" value="SAC3_helical"/>
</dbReference>
<feature type="region of interest" description="Disordered" evidence="2">
    <location>
        <begin position="1"/>
        <end position="129"/>
    </location>
</feature>
<feature type="compositionally biased region" description="Basic and acidic residues" evidence="2">
    <location>
        <begin position="21"/>
        <end position="30"/>
    </location>
</feature>
<dbReference type="GO" id="GO:0005635">
    <property type="term" value="C:nuclear envelope"/>
    <property type="evidence" value="ECO:0007669"/>
    <property type="project" value="UniProtKB-SubCell"/>
</dbReference>
<dbReference type="Pfam" id="PF12209">
    <property type="entry name" value="SAC3"/>
    <property type="match status" value="1"/>
</dbReference>
<evidence type="ECO:0000256" key="1">
    <source>
        <dbReference type="PIRNR" id="PIRNR037320"/>
    </source>
</evidence>
<dbReference type="PIRSF" id="PIRSF037320">
    <property type="entry name" value="mRNA_export_factor_Sac3"/>
    <property type="match status" value="1"/>
</dbReference>
<dbReference type="EMBL" id="JABCYN010000030">
    <property type="protein sequence ID" value="KAF6009569.1"/>
    <property type="molecule type" value="Genomic_DNA"/>
</dbReference>
<feature type="domain" description="SAC3 helical" evidence="4">
    <location>
        <begin position="794"/>
        <end position="864"/>
    </location>
</feature>
<dbReference type="AlphaFoldDB" id="A0A8H6BDZ1"/>
<feature type="domain" description="SAC3/GANP/THP3 conserved" evidence="3">
    <location>
        <begin position="243"/>
        <end position="531"/>
    </location>
</feature>
<reference evidence="5 6" key="1">
    <citation type="journal article" date="2020" name="Appl. Microbiol. Biotechnol.">
        <title>Targeted gene deletion in Brettanomyces bruxellensis with an expression-free CRISPR-Cas9 system.</title>
        <authorList>
            <person name="Varela C."/>
            <person name="Bartel C."/>
            <person name="Onetto C."/>
            <person name="Borneman A."/>
        </authorList>
    </citation>
    <scope>NUCLEOTIDE SEQUENCE [LARGE SCALE GENOMIC DNA]</scope>
    <source>
        <strain evidence="5 6">AWRI1613</strain>
    </source>
</reference>
<dbReference type="Gene3D" id="6.10.250.2880">
    <property type="match status" value="1"/>
</dbReference>
<dbReference type="PANTHER" id="PTHR12436:SF3">
    <property type="entry name" value="GERMINAL-CENTER ASSOCIATED NUCLEAR PROTEIN"/>
    <property type="match status" value="1"/>
</dbReference>
<accession>A0A8H6BDZ1</accession>
<dbReference type="PANTHER" id="PTHR12436">
    <property type="entry name" value="80 KDA MCM3-ASSOCIATED PROTEIN"/>
    <property type="match status" value="1"/>
</dbReference>
<dbReference type="GO" id="GO:0005737">
    <property type="term" value="C:cytoplasm"/>
    <property type="evidence" value="ECO:0007669"/>
    <property type="project" value="TreeGrafter"/>
</dbReference>
<dbReference type="InterPro" id="IPR005062">
    <property type="entry name" value="SAC3/GANP/THP3_conserved"/>
</dbReference>
<dbReference type="Proteomes" id="UP000568158">
    <property type="component" value="Unassembled WGS sequence"/>
</dbReference>
<dbReference type="InterPro" id="IPR017173">
    <property type="entry name" value="Sac3"/>
</dbReference>
<comment type="similarity">
    <text evidence="1">Belongs to the SAC3 family.</text>
</comment>
<dbReference type="InterPro" id="IPR045107">
    <property type="entry name" value="SAC3/GANP/THP3"/>
</dbReference>
<protein>
    <recommendedName>
        <fullName evidence="1">Nuclear mRNA export factor</fullName>
    </recommendedName>
</protein>
<comment type="subcellular location">
    <subcellularLocation>
        <location evidence="1">Nucleus envelope</location>
    </subcellularLocation>
</comment>
<evidence type="ECO:0000313" key="5">
    <source>
        <dbReference type="EMBL" id="KAF6009569.1"/>
    </source>
</evidence>
<dbReference type="Pfam" id="PF03399">
    <property type="entry name" value="SAC3_GANP"/>
    <property type="match status" value="1"/>
</dbReference>
<dbReference type="GO" id="GO:0006406">
    <property type="term" value="P:mRNA export from nucleus"/>
    <property type="evidence" value="ECO:0007669"/>
    <property type="project" value="UniProtKB-UniRule"/>
</dbReference>
<organism evidence="5 6">
    <name type="scientific">Dekkera bruxellensis</name>
    <name type="common">Brettanomyces custersii</name>
    <dbReference type="NCBI Taxonomy" id="5007"/>
    <lineage>
        <taxon>Eukaryota</taxon>
        <taxon>Fungi</taxon>
        <taxon>Dikarya</taxon>
        <taxon>Ascomycota</taxon>
        <taxon>Saccharomycotina</taxon>
        <taxon>Pichiomycetes</taxon>
        <taxon>Pichiales</taxon>
        <taxon>Pichiaceae</taxon>
        <taxon>Brettanomyces</taxon>
    </lineage>
</organism>
<name>A0A8H6BDZ1_DEKBR</name>
<evidence type="ECO:0000256" key="2">
    <source>
        <dbReference type="SAM" id="MobiDB-lite"/>
    </source>
</evidence>
<sequence>MNSIGNPAGGNFSGVNYFQKGRHENRNGRSEKKHKGRPTKGAINGQERNNTTNFNRNKRRGNRQNGRDRPFGNRGVKHDDNTDGIVHFEKSTSTGGQDKKSEHSGQNGHAISRGSKAEPLSGNQRSTEPFSSKFVGAMVENPQDLGFRKVSRGSLAVPKYMLKTQTLFESSPFVQNEWDRKNQEMLAARESEFQGDPQVLFQEFQGYRKKEREQMEKLNLVDQENAKKSLDAAISFRGSCQDMCPTFERVEREFKNQVSRWEKDPSTGRISKMFAIKTFMRPSGQPPSLPSDVRPPKVLSRTLNYIIDNLLDKLPDSQSFIWDRTRSIRQDFTFQNNYSGIESIDCHERICRIHILSLHVMAAAHDPDYQQQQEIEQFNNSLQTLTHMYDDVRSRGGICPNEAEFRAYELISKIDDTELDRNLQRLPNTIISAPVLQRAIFLRGLILRGVGRLDLYSAFFRAIFDGHTPFLLACLAEIHFNMIRYNALSMLARSLHSKAKNMPDAKALSADLGFDTVGEFLQSCKLYALPILTGPSQEPQVEVTALKAAFKRHQAQPYTKRIDTIPHPATYKDIVNGGMPNYALNLRAAHSLEEVARWSFHEGKRATRVVNEILEGNFQLLAAKMTEMQSGKSAPVHQINTSLHQLPSLLPQSAPASSTTSSAVNKAESKPLFGATETQPQGFTFGSPKAQTPLNKEIPNFRFSASGFSDTGSEAPHTIFAANNNAKPAFTFGQNLNKNENTLTGSNVQNAEDKSTVSNSLTKPAEIEQKVNVKHKLVENKLFDVSCRSLVDTMTHKIVSETTHEFSEEAFKVVKEAAKAKEVRRDTLVEELSSELYEAFIREQIYLAVLKSSADTFRAKMAKSFSIKCIMKAVEHASSKYKQRRKKIDEIRQFKQRLVPDVPHFIAKKPMLKATRSPYLPKDNSGSIDIESLLAKCCKEDGKLKMLFIWRDCEDTASKWLIGKMGLEKSSDGENIFKGFKSVSGTSLQMESLSDSFTPKRDFKDIDFVIIQIGTIDQDRNNNCKLIDKLLVDSKVLAKVMSYLSRFNKRHFTSILLTFFSFQSNENMDDRVAAYLKLDSYNGKSADVNVKLVNLSQIYKFQYRQMKENLEAGLVDMMKQEHEQKAKRESASAMQSTASMNTTTESNVGTSLVNLVRPTTHTHKFDERKVAYVKSQLSQTGKKMFKVRFKRRKLQNEAYQSTDYDLTDDQSNSSSSISLLSNTSVPISTGHFKLQTDKEAASEKTRSIIEELNKLSDEVLKD</sequence>
<dbReference type="GO" id="GO:0042274">
    <property type="term" value="P:ribosomal small subunit biogenesis"/>
    <property type="evidence" value="ECO:0007669"/>
    <property type="project" value="UniProtKB-UniRule"/>
</dbReference>
<proteinExistence type="inferred from homology"/>
<evidence type="ECO:0000259" key="3">
    <source>
        <dbReference type="Pfam" id="PF03399"/>
    </source>
</evidence>
<evidence type="ECO:0000259" key="4">
    <source>
        <dbReference type="Pfam" id="PF12209"/>
    </source>
</evidence>
<feature type="compositionally biased region" description="Basic and acidic residues" evidence="2">
    <location>
        <begin position="65"/>
        <end position="90"/>
    </location>
</feature>
<gene>
    <name evidence="5" type="ORF">HII12_003115</name>
</gene>
<evidence type="ECO:0000313" key="6">
    <source>
        <dbReference type="Proteomes" id="UP000568158"/>
    </source>
</evidence>
<dbReference type="Gene3D" id="1.25.40.990">
    <property type="match status" value="1"/>
</dbReference>
<comment type="caution">
    <text evidence="5">The sequence shown here is derived from an EMBL/GenBank/DDBJ whole genome shotgun (WGS) entry which is preliminary data.</text>
</comment>
<dbReference type="GO" id="GO:0070390">
    <property type="term" value="C:transcription export complex 2"/>
    <property type="evidence" value="ECO:0007669"/>
    <property type="project" value="UniProtKB-UniRule"/>
</dbReference>